<accession>A0A939IT31</accession>
<feature type="signal peptide" evidence="1">
    <location>
        <begin position="1"/>
        <end position="22"/>
    </location>
</feature>
<evidence type="ECO:0000313" key="2">
    <source>
        <dbReference type="EMBL" id="MBN7827056.1"/>
    </source>
</evidence>
<protein>
    <submittedName>
        <fullName evidence="2">Nucleoside-binding protein</fullName>
    </submittedName>
</protein>
<keyword evidence="3" id="KW-1185">Reference proteome</keyword>
<feature type="chain" id="PRO_5037367392" evidence="1">
    <location>
        <begin position="23"/>
        <end position="264"/>
    </location>
</feature>
<sequence>MKHTTLLTLSLLNMSLGLHVSAAQWSTTELHYQKGTLDAPGFVGGGDASTNIITFQHASGWKYGDNFFFIDHLDDDKVDGFNDQDWYGEWYSNFSLGKISGANVGAGSIKDVGILMGFNWAADASVTKYLPGIRLSWDLPGFAFLNTDITAYLDDSKGVARGGAPTEDNSWMLDVNWAYPFSIGDQDFSVEGHMEYIGERTSEFGTEVSDWILAQPQFRWDMGKALFDSKGSLFLGVELQYWQNKLGDANTDEVALQLLVVARL</sequence>
<dbReference type="Proteomes" id="UP000664654">
    <property type="component" value="Unassembled WGS sequence"/>
</dbReference>
<dbReference type="Gene3D" id="2.40.230.20">
    <property type="entry name" value="Nucleoside-specific channel-forming protein, Tsx-like"/>
    <property type="match status" value="1"/>
</dbReference>
<dbReference type="InterPro" id="IPR036777">
    <property type="entry name" value="Channel_Tsx-like_sf"/>
</dbReference>
<dbReference type="EMBL" id="JAFKCV010000013">
    <property type="protein sequence ID" value="MBN7827056.1"/>
    <property type="molecule type" value="Genomic_DNA"/>
</dbReference>
<comment type="caution">
    <text evidence="2">The sequence shown here is derived from an EMBL/GenBank/DDBJ whole genome shotgun (WGS) entry which is preliminary data.</text>
</comment>
<dbReference type="GO" id="GO:0009279">
    <property type="term" value="C:cell outer membrane"/>
    <property type="evidence" value="ECO:0007669"/>
    <property type="project" value="InterPro"/>
</dbReference>
<evidence type="ECO:0000256" key="1">
    <source>
        <dbReference type="SAM" id="SignalP"/>
    </source>
</evidence>
<dbReference type="SUPFAM" id="SSF111364">
    <property type="entry name" value="Tsx-like channel"/>
    <property type="match status" value="1"/>
</dbReference>
<dbReference type="AlphaFoldDB" id="A0A939IT31"/>
<keyword evidence="1" id="KW-0732">Signal</keyword>
<dbReference type="RefSeq" id="WP_206575167.1">
    <property type="nucleotide sequence ID" value="NZ_JAFKCV010000013.1"/>
</dbReference>
<name>A0A939IT31_9ALTE</name>
<evidence type="ECO:0000313" key="3">
    <source>
        <dbReference type="Proteomes" id="UP000664654"/>
    </source>
</evidence>
<reference evidence="2" key="1">
    <citation type="submission" date="2021-03" db="EMBL/GenBank/DDBJ databases">
        <title>novel species isolated from a fishpond in China.</title>
        <authorList>
            <person name="Lu H."/>
            <person name="Cai Z."/>
        </authorList>
    </citation>
    <scope>NUCLEOTIDE SEQUENCE</scope>
    <source>
        <strain evidence="2">JCM 30855</strain>
    </source>
</reference>
<organism evidence="2 3">
    <name type="scientific">Bowmanella dokdonensis</name>
    <dbReference type="NCBI Taxonomy" id="751969"/>
    <lineage>
        <taxon>Bacteria</taxon>
        <taxon>Pseudomonadati</taxon>
        <taxon>Pseudomonadota</taxon>
        <taxon>Gammaproteobacteria</taxon>
        <taxon>Alteromonadales</taxon>
        <taxon>Alteromonadaceae</taxon>
        <taxon>Bowmanella</taxon>
    </lineage>
</organism>
<proteinExistence type="predicted"/>
<gene>
    <name evidence="2" type="ORF">J0A66_17615</name>
</gene>